<keyword evidence="6 7" id="KW-0472">Membrane</keyword>
<comment type="similarity">
    <text evidence="2 7">Belongs to the purine-cytosine permease (2.A.39) family.</text>
</comment>
<feature type="transmembrane region" description="Helical" evidence="8">
    <location>
        <begin position="363"/>
        <end position="391"/>
    </location>
</feature>
<feature type="transmembrane region" description="Helical" evidence="8">
    <location>
        <begin position="185"/>
        <end position="203"/>
    </location>
</feature>
<dbReference type="PIRSF" id="PIRSF002744">
    <property type="entry name" value="Pur-cyt_permease"/>
    <property type="match status" value="1"/>
</dbReference>
<name>A0A6J4RTJ7_9ACTN</name>
<keyword evidence="5 8" id="KW-1133">Transmembrane helix</keyword>
<dbReference type="GO" id="GO:0022857">
    <property type="term" value="F:transmembrane transporter activity"/>
    <property type="evidence" value="ECO:0007669"/>
    <property type="project" value="InterPro"/>
</dbReference>
<keyword evidence="3 7" id="KW-0813">Transport</keyword>
<evidence type="ECO:0000256" key="3">
    <source>
        <dbReference type="ARBA" id="ARBA00022448"/>
    </source>
</evidence>
<sequence length="512" mass="54638">MPGSEGSVAWGENAPPPITEVERYGIEPIPPADRTARPFDLFRVAFGGANTFATVVLGTFPILLFGLSFWEGVLAVLLGIVVGGLILAPMALFGPVNGTNNAVSSGAHFGVVGRIVGSFLSLLTAVTFFAISIFTSGDILVGALDRLLGTGQSKALLTVAYALFAVVILVVCLYGFRFMLAVNKVAVVTATLLYILGAVAYGPDFDAGFEGTREAFLPAFIGSTLIVMSNPLSFGAFLGDWSRYIPATASRRQLMLAAFFSQLATFIPFLFGLATASIIAARASEEGQLLYSVGLVEVTPEWFLLPVAIIAAIGGLSTGTTSLYGTGLDFSSVFPFLSRFQSTLLVGTIATAIVLIALYTGEIITAIITFATLIIVCTTPWVVIMTIGFFARRGFYRPDDLQVFNRGQRGGSYWFSGGYNWRGLAAWIPAALVGVFFVNIPEQFEGPLRKTFGGQLEGVDVSLAIVIILAAVLYIAFELLFPEPREVYGPEGPRLFRAAEGKPPPPIEPARR</sequence>
<evidence type="ECO:0000256" key="5">
    <source>
        <dbReference type="ARBA" id="ARBA00022989"/>
    </source>
</evidence>
<dbReference type="Pfam" id="PF02133">
    <property type="entry name" value="Transp_cyt_pur"/>
    <property type="match status" value="1"/>
</dbReference>
<evidence type="ECO:0000256" key="8">
    <source>
        <dbReference type="SAM" id="Phobius"/>
    </source>
</evidence>
<keyword evidence="4 8" id="KW-0812">Transmembrane</keyword>
<dbReference type="InterPro" id="IPR001248">
    <property type="entry name" value="Pur-cyt_permease"/>
</dbReference>
<dbReference type="GO" id="GO:0005886">
    <property type="term" value="C:plasma membrane"/>
    <property type="evidence" value="ECO:0007669"/>
    <property type="project" value="TreeGrafter"/>
</dbReference>
<reference evidence="9" key="1">
    <citation type="submission" date="2020-02" db="EMBL/GenBank/DDBJ databases">
        <authorList>
            <person name="Meier V. D."/>
        </authorList>
    </citation>
    <scope>NUCLEOTIDE SEQUENCE</scope>
    <source>
        <strain evidence="9">AVDCRST_MAG13</strain>
    </source>
</reference>
<feature type="transmembrane region" description="Helical" evidence="8">
    <location>
        <begin position="155"/>
        <end position="176"/>
    </location>
</feature>
<gene>
    <name evidence="9" type="ORF">AVDCRST_MAG13-1045</name>
</gene>
<evidence type="ECO:0000256" key="2">
    <source>
        <dbReference type="ARBA" id="ARBA00008974"/>
    </source>
</evidence>
<dbReference type="PANTHER" id="PTHR31806">
    <property type="entry name" value="PURINE-CYTOSINE PERMEASE FCY2-RELATED"/>
    <property type="match status" value="1"/>
</dbReference>
<accession>A0A6J4RTJ7</accession>
<feature type="transmembrane region" description="Helical" evidence="8">
    <location>
        <begin position="461"/>
        <end position="481"/>
    </location>
</feature>
<feature type="transmembrane region" description="Helical" evidence="8">
    <location>
        <begin position="336"/>
        <end position="357"/>
    </location>
</feature>
<protein>
    <submittedName>
        <fullName evidence="9">Cytosine/purine/uracil/thiamine/allantoin permease family protein</fullName>
    </submittedName>
</protein>
<feature type="transmembrane region" description="Helical" evidence="8">
    <location>
        <begin position="115"/>
        <end position="135"/>
    </location>
</feature>
<feature type="transmembrane region" description="Helical" evidence="8">
    <location>
        <begin position="259"/>
        <end position="283"/>
    </location>
</feature>
<evidence type="ECO:0000256" key="1">
    <source>
        <dbReference type="ARBA" id="ARBA00004141"/>
    </source>
</evidence>
<proteinExistence type="inferred from homology"/>
<comment type="subcellular location">
    <subcellularLocation>
        <location evidence="1">Membrane</location>
        <topology evidence="1">Multi-pass membrane protein</topology>
    </subcellularLocation>
</comment>
<evidence type="ECO:0000313" key="9">
    <source>
        <dbReference type="EMBL" id="CAA9478889.1"/>
    </source>
</evidence>
<dbReference type="AlphaFoldDB" id="A0A6J4RTJ7"/>
<feature type="transmembrane region" description="Helical" evidence="8">
    <location>
        <begin position="215"/>
        <end position="238"/>
    </location>
</feature>
<feature type="transmembrane region" description="Helical" evidence="8">
    <location>
        <begin position="73"/>
        <end position="94"/>
    </location>
</feature>
<evidence type="ECO:0000256" key="7">
    <source>
        <dbReference type="PIRNR" id="PIRNR002744"/>
    </source>
</evidence>
<dbReference type="Gene3D" id="1.10.4160.10">
    <property type="entry name" value="Hydantoin permease"/>
    <property type="match status" value="1"/>
</dbReference>
<organism evidence="9">
    <name type="scientific">uncultured Solirubrobacteraceae bacterium</name>
    <dbReference type="NCBI Taxonomy" id="1162706"/>
    <lineage>
        <taxon>Bacteria</taxon>
        <taxon>Bacillati</taxon>
        <taxon>Actinomycetota</taxon>
        <taxon>Thermoleophilia</taxon>
        <taxon>Solirubrobacterales</taxon>
        <taxon>Solirubrobacteraceae</taxon>
        <taxon>environmental samples</taxon>
    </lineage>
</organism>
<evidence type="ECO:0000256" key="4">
    <source>
        <dbReference type="ARBA" id="ARBA00022692"/>
    </source>
</evidence>
<dbReference type="InterPro" id="IPR026030">
    <property type="entry name" value="Pur-cyt_permease_Fcy2/21/22"/>
</dbReference>
<dbReference type="EMBL" id="CADCVO010000157">
    <property type="protein sequence ID" value="CAA9478889.1"/>
    <property type="molecule type" value="Genomic_DNA"/>
</dbReference>
<feature type="transmembrane region" description="Helical" evidence="8">
    <location>
        <begin position="44"/>
        <end position="67"/>
    </location>
</feature>
<feature type="transmembrane region" description="Helical" evidence="8">
    <location>
        <begin position="303"/>
        <end position="324"/>
    </location>
</feature>
<dbReference type="PANTHER" id="PTHR31806:SF1">
    <property type="entry name" value="PURINE-CYTOSINE PERMEASE FCY2-RELATED"/>
    <property type="match status" value="1"/>
</dbReference>
<feature type="transmembrane region" description="Helical" evidence="8">
    <location>
        <begin position="424"/>
        <end position="441"/>
    </location>
</feature>
<evidence type="ECO:0000256" key="6">
    <source>
        <dbReference type="ARBA" id="ARBA00023136"/>
    </source>
</evidence>